<dbReference type="Proteomes" id="UP001176891">
    <property type="component" value="Unassembled WGS sequence"/>
</dbReference>
<dbReference type="InterPro" id="IPR052162">
    <property type="entry name" value="Sensor_kinase/Photoreceptor"/>
</dbReference>
<dbReference type="SMART" id="SM00387">
    <property type="entry name" value="HATPase_c"/>
    <property type="match status" value="1"/>
</dbReference>
<keyword evidence="5" id="KW-0418">Kinase</keyword>
<dbReference type="Pfam" id="PF00989">
    <property type="entry name" value="PAS"/>
    <property type="match status" value="1"/>
</dbReference>
<proteinExistence type="predicted"/>
<evidence type="ECO:0000256" key="1">
    <source>
        <dbReference type="ARBA" id="ARBA00000085"/>
    </source>
</evidence>
<evidence type="ECO:0000256" key="3">
    <source>
        <dbReference type="ARBA" id="ARBA00022553"/>
    </source>
</evidence>
<evidence type="ECO:0000256" key="5">
    <source>
        <dbReference type="ARBA" id="ARBA00022777"/>
    </source>
</evidence>
<feature type="domain" description="PAS" evidence="8">
    <location>
        <begin position="55"/>
        <end position="124"/>
    </location>
</feature>
<dbReference type="Gene3D" id="3.30.565.10">
    <property type="entry name" value="Histidine kinase-like ATPase, C-terminal domain"/>
    <property type="match status" value="1"/>
</dbReference>
<dbReference type="PROSITE" id="PS50112">
    <property type="entry name" value="PAS"/>
    <property type="match status" value="2"/>
</dbReference>
<evidence type="ECO:0000259" key="8">
    <source>
        <dbReference type="PROSITE" id="PS50112"/>
    </source>
</evidence>
<dbReference type="Gene3D" id="3.30.450.20">
    <property type="entry name" value="PAS domain"/>
    <property type="match status" value="3"/>
</dbReference>
<dbReference type="InterPro" id="IPR004358">
    <property type="entry name" value="Sig_transdc_His_kin-like_C"/>
</dbReference>
<dbReference type="SMART" id="SM00091">
    <property type="entry name" value="PAS"/>
    <property type="match status" value="3"/>
</dbReference>
<feature type="domain" description="Histidine kinase" evidence="7">
    <location>
        <begin position="451"/>
        <end position="659"/>
    </location>
</feature>
<dbReference type="Gene3D" id="1.10.287.130">
    <property type="match status" value="1"/>
</dbReference>
<evidence type="ECO:0000313" key="10">
    <source>
        <dbReference type="EMBL" id="MDO5986674.1"/>
    </source>
</evidence>
<dbReference type="PRINTS" id="PR00344">
    <property type="entry name" value="BCTRLSENSOR"/>
</dbReference>
<accession>A0ABT8WYB3</accession>
<evidence type="ECO:0000256" key="6">
    <source>
        <dbReference type="SAM" id="Coils"/>
    </source>
</evidence>
<evidence type="ECO:0000313" key="11">
    <source>
        <dbReference type="Proteomes" id="UP001176891"/>
    </source>
</evidence>
<keyword evidence="3" id="KW-0597">Phosphoprotein</keyword>
<keyword evidence="6" id="KW-0175">Coiled coil</keyword>
<dbReference type="InterPro" id="IPR013767">
    <property type="entry name" value="PAS_fold"/>
</dbReference>
<sequence length="659" mass="75013">MSQDQIDMLKRALAREKVARKQAEKILEDKAGELYEAKQKLEKSYSELEALLDKTDSQLQGVFENIVDAYVIIDLKGYILKMNDAAVDMLGFDNAKENFNLIKMAAPEETKRVTDSFKLLLKNGAITDFFLNIITRKKESKLVHINASVIYDKGVPVAAQGIVRDITIAKQNEEELIESENRLSTLILNLDSGVLLEDENRKIVLTNKKFCELFSIPISPELMIGQDCLNAAEQSKNLFVDKEKFISKINSILVDRVTVLGDELKMLDGKILERDYIPIFKNNQYKGHLWSYRDVTLKRNYSQSLEAQKQKYSNIIANMNLGLVEADNDGKILMINQSFSEMSGYSEEEIIGKTGKELFLTEENAEVIETKDVKRRKGESHSYEIKVKNKSNEDRHWLISGAPNYNLNGELVGSIGVHLDITEIKKLELQKEKLLAKLEKSNDELQEYAHIVSHDLKSPLRSIDALVNWIKEDNKGKLDAVSIQNFELIETTLEKMEQLISDILLYSSIGSEVPEKEPVDLNDVVSELKTILFVPEHISVNVLNKLPVVKGDKTKLKQLFQNLISNGVKFNDKEQGIIEIDVLEQKSFYQFSIKDNGVGIKKEYHDKIFKIFHSLNTSKESTGIGLSIVKKIIDLYKGEIWIDSEVGKGTTFYFTLKKK</sequence>
<dbReference type="InterPro" id="IPR000700">
    <property type="entry name" value="PAS-assoc_C"/>
</dbReference>
<feature type="domain" description="PAS" evidence="8">
    <location>
        <begin position="308"/>
        <end position="369"/>
    </location>
</feature>
<dbReference type="InterPro" id="IPR003594">
    <property type="entry name" value="HATPase_dom"/>
</dbReference>
<dbReference type="RefSeq" id="WP_303281192.1">
    <property type="nucleotide sequence ID" value="NZ_BAABCZ010000016.1"/>
</dbReference>
<dbReference type="InterPro" id="IPR036890">
    <property type="entry name" value="HATPase_C_sf"/>
</dbReference>
<reference evidence="10" key="1">
    <citation type="submission" date="2023-07" db="EMBL/GenBank/DDBJ databases">
        <title>Two novel species in the genus Flavivirga.</title>
        <authorList>
            <person name="Kwon K."/>
        </authorList>
    </citation>
    <scope>NUCLEOTIDE SEQUENCE</scope>
    <source>
        <strain evidence="10">KACC 14157</strain>
    </source>
</reference>
<dbReference type="PROSITE" id="PS50109">
    <property type="entry name" value="HIS_KIN"/>
    <property type="match status" value="1"/>
</dbReference>
<dbReference type="Pfam" id="PF13188">
    <property type="entry name" value="PAS_8"/>
    <property type="match status" value="1"/>
</dbReference>
<evidence type="ECO:0000256" key="2">
    <source>
        <dbReference type="ARBA" id="ARBA00012438"/>
    </source>
</evidence>
<dbReference type="Pfam" id="PF02518">
    <property type="entry name" value="HATPase_c"/>
    <property type="match status" value="1"/>
</dbReference>
<dbReference type="InterPro" id="IPR003661">
    <property type="entry name" value="HisK_dim/P_dom"/>
</dbReference>
<gene>
    <name evidence="10" type="ORF">Q4Q39_04565</name>
</gene>
<dbReference type="SMART" id="SM00086">
    <property type="entry name" value="PAC"/>
    <property type="match status" value="2"/>
</dbReference>
<feature type="coiled-coil region" evidence="6">
    <location>
        <begin position="6"/>
        <end position="58"/>
    </location>
</feature>
<dbReference type="InterPro" id="IPR000014">
    <property type="entry name" value="PAS"/>
</dbReference>
<dbReference type="PANTHER" id="PTHR43304">
    <property type="entry name" value="PHYTOCHROME-LIKE PROTEIN CPH1"/>
    <property type="match status" value="1"/>
</dbReference>
<dbReference type="InterPro" id="IPR001610">
    <property type="entry name" value="PAC"/>
</dbReference>
<dbReference type="PROSITE" id="PS50113">
    <property type="entry name" value="PAC"/>
    <property type="match status" value="1"/>
</dbReference>
<dbReference type="CDD" id="cd00082">
    <property type="entry name" value="HisKA"/>
    <property type="match status" value="1"/>
</dbReference>
<name>A0ABT8WYB3_9FLAO</name>
<evidence type="ECO:0000259" key="9">
    <source>
        <dbReference type="PROSITE" id="PS50113"/>
    </source>
</evidence>
<dbReference type="InterPro" id="IPR036097">
    <property type="entry name" value="HisK_dim/P_sf"/>
</dbReference>
<dbReference type="SMART" id="SM00388">
    <property type="entry name" value="HisKA"/>
    <property type="match status" value="1"/>
</dbReference>
<dbReference type="Pfam" id="PF00512">
    <property type="entry name" value="HisKA"/>
    <property type="match status" value="1"/>
</dbReference>
<dbReference type="PANTHER" id="PTHR43304:SF1">
    <property type="entry name" value="PAC DOMAIN-CONTAINING PROTEIN"/>
    <property type="match status" value="1"/>
</dbReference>
<feature type="coiled-coil region" evidence="6">
    <location>
        <begin position="424"/>
        <end position="451"/>
    </location>
</feature>
<dbReference type="EMBL" id="JAUOEM010000001">
    <property type="protein sequence ID" value="MDO5986674.1"/>
    <property type="molecule type" value="Genomic_DNA"/>
</dbReference>
<keyword evidence="4" id="KW-0808">Transferase</keyword>
<protein>
    <recommendedName>
        <fullName evidence="2">histidine kinase</fullName>
        <ecNumber evidence="2">2.7.13.3</ecNumber>
    </recommendedName>
</protein>
<dbReference type="SUPFAM" id="SSF55785">
    <property type="entry name" value="PYP-like sensor domain (PAS domain)"/>
    <property type="match status" value="3"/>
</dbReference>
<dbReference type="CDD" id="cd00130">
    <property type="entry name" value="PAS"/>
    <property type="match status" value="2"/>
</dbReference>
<evidence type="ECO:0000256" key="4">
    <source>
        <dbReference type="ARBA" id="ARBA00022679"/>
    </source>
</evidence>
<feature type="domain" description="PAC" evidence="9">
    <location>
        <begin position="381"/>
        <end position="433"/>
    </location>
</feature>
<dbReference type="NCBIfam" id="TIGR00229">
    <property type="entry name" value="sensory_box"/>
    <property type="match status" value="2"/>
</dbReference>
<dbReference type="InterPro" id="IPR005467">
    <property type="entry name" value="His_kinase_dom"/>
</dbReference>
<dbReference type="InterPro" id="IPR035965">
    <property type="entry name" value="PAS-like_dom_sf"/>
</dbReference>
<dbReference type="EC" id="2.7.13.3" evidence="2"/>
<dbReference type="SUPFAM" id="SSF55874">
    <property type="entry name" value="ATPase domain of HSP90 chaperone/DNA topoisomerase II/histidine kinase"/>
    <property type="match status" value="1"/>
</dbReference>
<organism evidence="10 11">
    <name type="scientific">Flavivirga amylovorans</name>
    <dbReference type="NCBI Taxonomy" id="870486"/>
    <lineage>
        <taxon>Bacteria</taxon>
        <taxon>Pseudomonadati</taxon>
        <taxon>Bacteroidota</taxon>
        <taxon>Flavobacteriia</taxon>
        <taxon>Flavobacteriales</taxon>
        <taxon>Flavobacteriaceae</taxon>
        <taxon>Flavivirga</taxon>
    </lineage>
</organism>
<comment type="catalytic activity">
    <reaction evidence="1">
        <text>ATP + protein L-histidine = ADP + protein N-phospho-L-histidine.</text>
        <dbReference type="EC" id="2.7.13.3"/>
    </reaction>
</comment>
<comment type="caution">
    <text evidence="10">The sequence shown here is derived from an EMBL/GenBank/DDBJ whole genome shotgun (WGS) entry which is preliminary data.</text>
</comment>
<dbReference type="Pfam" id="PF13426">
    <property type="entry name" value="PAS_9"/>
    <property type="match status" value="1"/>
</dbReference>
<dbReference type="SUPFAM" id="SSF47384">
    <property type="entry name" value="Homodimeric domain of signal transducing histidine kinase"/>
    <property type="match status" value="1"/>
</dbReference>
<evidence type="ECO:0000259" key="7">
    <source>
        <dbReference type="PROSITE" id="PS50109"/>
    </source>
</evidence>
<keyword evidence="11" id="KW-1185">Reference proteome</keyword>